<dbReference type="PANTHER" id="PTHR39186:SF1">
    <property type="entry name" value="DUF2071 DOMAIN-CONTAINING PROTEIN"/>
    <property type="match status" value="1"/>
</dbReference>
<protein>
    <recommendedName>
        <fullName evidence="3">DUF2071 domain-containing protein</fullName>
    </recommendedName>
</protein>
<dbReference type="InterPro" id="IPR023375">
    <property type="entry name" value="ADC_dom_sf"/>
</dbReference>
<organism evidence="1 2">
    <name type="scientific">Euzebya pacifica</name>
    <dbReference type="NCBI Taxonomy" id="1608957"/>
    <lineage>
        <taxon>Bacteria</taxon>
        <taxon>Bacillati</taxon>
        <taxon>Actinomycetota</taxon>
        <taxon>Nitriliruptoria</taxon>
        <taxon>Euzebyales</taxon>
    </lineage>
</organism>
<dbReference type="Gene3D" id="2.40.400.10">
    <property type="entry name" value="Acetoacetate decarboxylase-like"/>
    <property type="match status" value="1"/>
</dbReference>
<sequence length="235" mass="26207">MIGRAAATQVWRDVTMLHWRIEPARLQALLPDGLEPDLFDGSAWASLVPFEMVDLTLPPLPAIPRLTTFPETNVRTYVRGGRGPAVWFHSLDVTRAWMPPAARTLFGVPYTWSRMRILRRGPAGEGQELRYWCRRRWPQPVGATSLVGVRVGPPAAPDDLDRFLVNRWAAYSVVRGVLHHAPVVHDPWPLHEASTTVVHDELGAAAGLPLGDVERVRFAPSATAVVFDWARPLPD</sequence>
<dbReference type="Proteomes" id="UP000264006">
    <property type="component" value="Chromosome"/>
</dbReference>
<reference evidence="1 2" key="1">
    <citation type="submission" date="2018-09" db="EMBL/GenBank/DDBJ databases">
        <title>Complete genome sequence of Euzebya sp. DY32-46 isolated from seawater of Pacific Ocean.</title>
        <authorList>
            <person name="Xu L."/>
            <person name="Wu Y.-H."/>
            <person name="Xu X.-W."/>
        </authorList>
    </citation>
    <scope>NUCLEOTIDE SEQUENCE [LARGE SCALE GENOMIC DNA]</scope>
    <source>
        <strain evidence="1 2">DY32-46</strain>
    </source>
</reference>
<dbReference type="AlphaFoldDB" id="A0A346XUZ6"/>
<proteinExistence type="predicted"/>
<keyword evidence="2" id="KW-1185">Reference proteome</keyword>
<dbReference type="SUPFAM" id="SSF160104">
    <property type="entry name" value="Acetoacetate decarboxylase-like"/>
    <property type="match status" value="1"/>
</dbReference>
<dbReference type="InterPro" id="IPR018644">
    <property type="entry name" value="DUF2071"/>
</dbReference>
<dbReference type="EMBL" id="CP031165">
    <property type="protein sequence ID" value="AXV06043.1"/>
    <property type="molecule type" value="Genomic_DNA"/>
</dbReference>
<evidence type="ECO:0000313" key="1">
    <source>
        <dbReference type="EMBL" id="AXV06043.1"/>
    </source>
</evidence>
<dbReference type="KEGG" id="euz:DVS28_a1344"/>
<name>A0A346XUZ6_9ACTN</name>
<accession>A0A346XUZ6</accession>
<dbReference type="Pfam" id="PF09844">
    <property type="entry name" value="DUF2071"/>
    <property type="match status" value="1"/>
</dbReference>
<dbReference type="PANTHER" id="PTHR39186">
    <property type="entry name" value="DUF2071 FAMILY PROTEIN"/>
    <property type="match status" value="1"/>
</dbReference>
<gene>
    <name evidence="1" type="ORF">DVS28_a1344</name>
</gene>
<evidence type="ECO:0000313" key="2">
    <source>
        <dbReference type="Proteomes" id="UP000264006"/>
    </source>
</evidence>
<evidence type="ECO:0008006" key="3">
    <source>
        <dbReference type="Google" id="ProtNLM"/>
    </source>
</evidence>